<dbReference type="CDD" id="cd06558">
    <property type="entry name" value="crotonase-like"/>
    <property type="match status" value="1"/>
</dbReference>
<dbReference type="PANTHER" id="PTHR11941:SF169">
    <property type="entry name" value="(7AS)-7A-METHYL-1,5-DIOXO-2,3,5,6,7,7A-HEXAHYDRO-1H-INDENE-CARBOXYL-COA HYDROLASE"/>
    <property type="match status" value="1"/>
</dbReference>
<gene>
    <name evidence="5" type="ORF">GN242_17415</name>
</gene>
<evidence type="ECO:0000256" key="4">
    <source>
        <dbReference type="RuleBase" id="RU003707"/>
    </source>
</evidence>
<dbReference type="Pfam" id="PF00378">
    <property type="entry name" value="ECH_1"/>
    <property type="match status" value="1"/>
</dbReference>
<dbReference type="PANTHER" id="PTHR11941">
    <property type="entry name" value="ENOYL-COA HYDRATASE-RELATED"/>
    <property type="match status" value="1"/>
</dbReference>
<dbReference type="GO" id="GO:0016829">
    <property type="term" value="F:lyase activity"/>
    <property type="evidence" value="ECO:0007669"/>
    <property type="project" value="UniProtKB-KW"/>
</dbReference>
<dbReference type="Proteomes" id="UP000424752">
    <property type="component" value="Chromosome"/>
</dbReference>
<protein>
    <submittedName>
        <fullName evidence="5">Enoyl-CoA hydratase/isomerase family protein</fullName>
    </submittedName>
</protein>
<keyword evidence="2" id="KW-0443">Lipid metabolism</keyword>
<dbReference type="InterPro" id="IPR018376">
    <property type="entry name" value="Enoyl-CoA_hyd/isom_CS"/>
</dbReference>
<dbReference type="GO" id="GO:0006635">
    <property type="term" value="P:fatty acid beta-oxidation"/>
    <property type="evidence" value="ECO:0007669"/>
    <property type="project" value="TreeGrafter"/>
</dbReference>
<proteinExistence type="inferred from homology"/>
<dbReference type="InterPro" id="IPR029045">
    <property type="entry name" value="ClpP/crotonase-like_dom_sf"/>
</dbReference>
<dbReference type="InterPro" id="IPR001753">
    <property type="entry name" value="Enoyl-CoA_hydra/iso"/>
</dbReference>
<dbReference type="PROSITE" id="PS00166">
    <property type="entry name" value="ENOYL_COA_HYDRATASE"/>
    <property type="match status" value="1"/>
</dbReference>
<dbReference type="Gene3D" id="3.90.226.10">
    <property type="entry name" value="2-enoyl-CoA Hydratase, Chain A, domain 1"/>
    <property type="match status" value="1"/>
</dbReference>
<dbReference type="GO" id="GO:0016853">
    <property type="term" value="F:isomerase activity"/>
    <property type="evidence" value="ECO:0007669"/>
    <property type="project" value="UniProtKB-KW"/>
</dbReference>
<evidence type="ECO:0000256" key="3">
    <source>
        <dbReference type="ARBA" id="ARBA00023239"/>
    </source>
</evidence>
<evidence type="ECO:0000256" key="1">
    <source>
        <dbReference type="ARBA" id="ARBA00005254"/>
    </source>
</evidence>
<evidence type="ECO:0000256" key="2">
    <source>
        <dbReference type="ARBA" id="ARBA00023098"/>
    </source>
</evidence>
<dbReference type="AlphaFoldDB" id="A0A6I6EUV9"/>
<accession>A0A6I6EUV9</accession>
<organism evidence="5 6">
    <name type="scientific">Erwinia sorbitola</name>
    <dbReference type="NCBI Taxonomy" id="2681984"/>
    <lineage>
        <taxon>Bacteria</taxon>
        <taxon>Pseudomonadati</taxon>
        <taxon>Pseudomonadota</taxon>
        <taxon>Gammaproteobacteria</taxon>
        <taxon>Enterobacterales</taxon>
        <taxon>Erwiniaceae</taxon>
        <taxon>Erwinia</taxon>
    </lineage>
</organism>
<dbReference type="RefSeq" id="WP_156287913.1">
    <property type="nucleotide sequence ID" value="NZ_CP046509.1"/>
</dbReference>
<keyword evidence="5" id="KW-0413">Isomerase</keyword>
<sequence>MNSEQPNTQLIRCDRPIPHVVRLTLHRPTARNAYNAVMISELEQCLNWCEQQADIRTVILTGSGTVFCGGADLQEAFTDGGKGLVNSHGGFNPLQHLPRRKIWIAALNGHAFGGGLELALECDFIIAAEQVKIALPEVKHGLLPLGGAIGQLATRLPVSIAREMLLIGEPMDAQRALALGLFYQLVDAAELTDAALALAQRLNRNAPLAVQACNALLKQAHAQDLRQSSAAELKQLQGSGDYQESLLAFSEKRAPLWRGK</sequence>
<comment type="similarity">
    <text evidence="1 4">Belongs to the enoyl-CoA hydratase/isomerase family.</text>
</comment>
<keyword evidence="3" id="KW-0456">Lyase</keyword>
<dbReference type="SUPFAM" id="SSF52096">
    <property type="entry name" value="ClpP/crotonase"/>
    <property type="match status" value="1"/>
</dbReference>
<name>A0A6I6EUV9_9GAMM</name>
<dbReference type="KEGG" id="erwi:GN242_17415"/>
<reference evidence="5 6" key="1">
    <citation type="submission" date="2019-12" db="EMBL/GenBank/DDBJ databases">
        <title>Erwinia sp. nov., isolated from droppings of birds in the Qinghai-Tiebt plateau of China.</title>
        <authorList>
            <person name="Ge Y."/>
        </authorList>
    </citation>
    <scope>NUCLEOTIDE SEQUENCE [LARGE SCALE GENOMIC DNA]</scope>
    <source>
        <strain evidence="5 6">J780</strain>
    </source>
</reference>
<dbReference type="EMBL" id="CP046509">
    <property type="protein sequence ID" value="QGU88889.1"/>
    <property type="molecule type" value="Genomic_DNA"/>
</dbReference>
<evidence type="ECO:0000313" key="5">
    <source>
        <dbReference type="EMBL" id="QGU88889.1"/>
    </source>
</evidence>
<evidence type="ECO:0000313" key="6">
    <source>
        <dbReference type="Proteomes" id="UP000424752"/>
    </source>
</evidence>